<dbReference type="OrthoDB" id="416230at2759"/>
<sequence length="876" mass="93559">MANDIVQVGTFVHHGDFWFAGFMVVFVGLCLLCTNFMVSEQSPLKRCDLVGEAKLCLARQVPTQAWQGMLGAERNIEAPGTGLIGPYGSSLIALTPLQTASALYGLYSSAKAMAEGRLDFEAGGGGNAQSYSLKAVRPMQATLLSVWYCGAFVAELAAFAVVSATLHPFVTLPAYMLGAAANGAAVWWDGGDHHQILQATIASVLSLAMAMAGGQTSALLKRGGFRGPGFIPAVFILIRFWSWAALCCMDLPQGLLPIGSLGRPMGLQILQAKFLEPAAASSDALRCFTSHTWVATETRRNSTVTSFSAEVGFHACSWPATGELSTASTIFNSCLLFLAVVFVPLHMCIVLAMLVLNPIYACGAENLGLIEEVEAKQIEIDVFGQQNEEMSGEHMLCTHSDSGSQCEKWNSCASTSFPWQVSADEGGLRKDWFPDSFDSDNNRPRFRFMADSDPTVNSPTATLEISAVPDVANDVLQILAFVAHGDYCFAGFMFFFVGLNSVMTVFETPKSSTLNRFDLIGEAKLSLARKVPTKAWFFMLGTERNIEAPGTGLIGPYGASLIALTPLQAASAFYGFVSSAKAMAEGRLDFEVDPSGASSIALRAARPVKVALLTMWYFAAFAAELAAFAVVSTTLHPLVTIPGYLLGAMANAVANLIGGDERSGPETCFVFVVSCMMVALAMAGGQMTAFFKPTASFGVGPGWIPAVFILIRFCTWTALCVLDLPHGLLPVSSLGRPMGYPVLQAKFLAPAAACREALVCFTSQAWIATETETNSTLMSFPAEEGFGECGWPATDELNTASTIFNAFLLVLAVVLVPIHMCVVVAMLVVNPVYSGCGADDLALKEEVQAKQREIDNFASENERAAGQYTEMSLLAN</sequence>
<comment type="caution">
    <text evidence="2">The sequence shown here is derived from an EMBL/GenBank/DDBJ whole genome shotgun (WGS) entry which is preliminary data.</text>
</comment>
<feature type="transmembrane region" description="Helical" evidence="1">
    <location>
        <begin position="610"/>
        <end position="631"/>
    </location>
</feature>
<proteinExistence type="predicted"/>
<feature type="transmembrane region" description="Helical" evidence="1">
    <location>
        <begin position="143"/>
        <end position="166"/>
    </location>
</feature>
<feature type="transmembrane region" description="Helical" evidence="1">
    <location>
        <begin position="806"/>
        <end position="829"/>
    </location>
</feature>
<feature type="transmembrane region" description="Helical" evidence="1">
    <location>
        <begin position="669"/>
        <end position="691"/>
    </location>
</feature>
<name>A0A1Q9D6U0_SYMMI</name>
<feature type="transmembrane region" description="Helical" evidence="1">
    <location>
        <begin position="225"/>
        <end position="246"/>
    </location>
</feature>
<feature type="transmembrane region" description="Helical" evidence="1">
    <location>
        <begin position="17"/>
        <end position="38"/>
    </location>
</feature>
<dbReference type="EMBL" id="LSRX01000690">
    <property type="protein sequence ID" value="OLP90885.1"/>
    <property type="molecule type" value="Genomic_DNA"/>
</dbReference>
<feature type="transmembrane region" description="Helical" evidence="1">
    <location>
        <begin position="487"/>
        <end position="506"/>
    </location>
</feature>
<dbReference type="Proteomes" id="UP000186817">
    <property type="component" value="Unassembled WGS sequence"/>
</dbReference>
<evidence type="ECO:0000313" key="2">
    <source>
        <dbReference type="EMBL" id="OLP90885.1"/>
    </source>
</evidence>
<feature type="transmembrane region" description="Helical" evidence="1">
    <location>
        <begin position="557"/>
        <end position="577"/>
    </location>
</feature>
<keyword evidence="1" id="KW-0472">Membrane</keyword>
<feature type="transmembrane region" description="Helical" evidence="1">
    <location>
        <begin position="703"/>
        <end position="724"/>
    </location>
</feature>
<feature type="transmembrane region" description="Helical" evidence="1">
    <location>
        <begin position="196"/>
        <end position="213"/>
    </location>
</feature>
<evidence type="ECO:0000256" key="1">
    <source>
        <dbReference type="SAM" id="Phobius"/>
    </source>
</evidence>
<dbReference type="AlphaFoldDB" id="A0A1Q9D6U0"/>
<feature type="transmembrane region" description="Helical" evidence="1">
    <location>
        <begin position="637"/>
        <end position="657"/>
    </location>
</feature>
<keyword evidence="1" id="KW-0812">Transmembrane</keyword>
<gene>
    <name evidence="2" type="ORF">AK812_SmicGene27487</name>
</gene>
<organism evidence="2 3">
    <name type="scientific">Symbiodinium microadriaticum</name>
    <name type="common">Dinoflagellate</name>
    <name type="synonym">Zooxanthella microadriatica</name>
    <dbReference type="NCBI Taxonomy" id="2951"/>
    <lineage>
        <taxon>Eukaryota</taxon>
        <taxon>Sar</taxon>
        <taxon>Alveolata</taxon>
        <taxon>Dinophyceae</taxon>
        <taxon>Suessiales</taxon>
        <taxon>Symbiodiniaceae</taxon>
        <taxon>Symbiodinium</taxon>
    </lineage>
</organism>
<accession>A0A1Q9D6U0</accession>
<evidence type="ECO:0000313" key="3">
    <source>
        <dbReference type="Proteomes" id="UP000186817"/>
    </source>
</evidence>
<keyword evidence="3" id="KW-1185">Reference proteome</keyword>
<keyword evidence="1" id="KW-1133">Transmembrane helix</keyword>
<protein>
    <submittedName>
        <fullName evidence="2">Uncharacterized protein</fullName>
    </submittedName>
</protein>
<feature type="transmembrane region" description="Helical" evidence="1">
    <location>
        <begin position="330"/>
        <end position="356"/>
    </location>
</feature>
<reference evidence="2 3" key="1">
    <citation type="submission" date="2016-02" db="EMBL/GenBank/DDBJ databases">
        <title>Genome analysis of coral dinoflagellate symbionts highlights evolutionary adaptations to a symbiotic lifestyle.</title>
        <authorList>
            <person name="Aranda M."/>
            <person name="Li Y."/>
            <person name="Liew Y.J."/>
            <person name="Baumgarten S."/>
            <person name="Simakov O."/>
            <person name="Wilson M."/>
            <person name="Piel J."/>
            <person name="Ashoor H."/>
            <person name="Bougouffa S."/>
            <person name="Bajic V.B."/>
            <person name="Ryu T."/>
            <person name="Ravasi T."/>
            <person name="Bayer T."/>
            <person name="Micklem G."/>
            <person name="Kim H."/>
            <person name="Bhak J."/>
            <person name="Lajeunesse T.C."/>
            <person name="Voolstra C.R."/>
        </authorList>
    </citation>
    <scope>NUCLEOTIDE SEQUENCE [LARGE SCALE GENOMIC DNA]</scope>
    <source>
        <strain evidence="2 3">CCMP2467</strain>
    </source>
</reference>